<dbReference type="AlphaFoldDB" id="A0A1X9LLD6"/>
<sequence>MDCVILFDAASPPTEPLARAMAEAIPGADVTVLDIDRAASLRCDLLIVGAGVRRRSGRAHRDSGSGRPEAGGDPVAAVIGSVAGLTARGVEGHWYGAFDTRRWSLLPTLWTLSEKVDTALFRQGMRPVLPARSFSLANPSAPSSAELADAAAWAGELSAATRARLRTLARVVRPTA</sequence>
<keyword evidence="2" id="KW-1185">Reference proteome</keyword>
<protein>
    <submittedName>
        <fullName evidence="1">Uncharacterized protein</fullName>
    </submittedName>
</protein>
<name>A0A1X9LLD6_9MICO</name>
<dbReference type="EMBL" id="CP020715">
    <property type="protein sequence ID" value="ARJ05292.1"/>
    <property type="molecule type" value="Genomic_DNA"/>
</dbReference>
<dbReference type="Proteomes" id="UP000192775">
    <property type="component" value="Chromosome"/>
</dbReference>
<dbReference type="STRING" id="1619308.B5808_08750"/>
<proteinExistence type="predicted"/>
<dbReference type="RefSeq" id="WP_085019430.1">
    <property type="nucleotide sequence ID" value="NZ_BMHD01000001.1"/>
</dbReference>
<reference evidence="1 2" key="1">
    <citation type="submission" date="2017-04" db="EMBL/GenBank/DDBJ databases">
        <authorList>
            <person name="Afonso C.L."/>
            <person name="Miller P.J."/>
            <person name="Scott M.A."/>
            <person name="Spackman E."/>
            <person name="Goraichik I."/>
            <person name="Dimitrov K.M."/>
            <person name="Suarez D.L."/>
            <person name="Swayne D.E."/>
        </authorList>
    </citation>
    <scope>NUCLEOTIDE SEQUENCE [LARGE SCALE GENOMIC DNA]</scope>
    <source>
        <strain evidence="2">XA(T)</strain>
    </source>
</reference>
<dbReference type="KEGG" id="cphy:B5808_08750"/>
<accession>A0A1X9LLD6</accession>
<evidence type="ECO:0000313" key="1">
    <source>
        <dbReference type="EMBL" id="ARJ05292.1"/>
    </source>
</evidence>
<organism evidence="1 2">
    <name type="scientific">Cnuibacter physcomitrellae</name>
    <dbReference type="NCBI Taxonomy" id="1619308"/>
    <lineage>
        <taxon>Bacteria</taxon>
        <taxon>Bacillati</taxon>
        <taxon>Actinomycetota</taxon>
        <taxon>Actinomycetes</taxon>
        <taxon>Micrococcales</taxon>
        <taxon>Microbacteriaceae</taxon>
        <taxon>Cnuibacter</taxon>
    </lineage>
</organism>
<evidence type="ECO:0000313" key="2">
    <source>
        <dbReference type="Proteomes" id="UP000192775"/>
    </source>
</evidence>
<gene>
    <name evidence="1" type="ORF">B5808_08750</name>
</gene>